<accession>A0A378XII4</accession>
<organism evidence="2 3">
    <name type="scientific">Oligella ureolytica</name>
    <dbReference type="NCBI Taxonomy" id="90244"/>
    <lineage>
        <taxon>Bacteria</taxon>
        <taxon>Pseudomonadati</taxon>
        <taxon>Pseudomonadota</taxon>
        <taxon>Betaproteobacteria</taxon>
        <taxon>Burkholderiales</taxon>
        <taxon>Alcaligenaceae</taxon>
        <taxon>Oligella</taxon>
    </lineage>
</organism>
<dbReference type="Proteomes" id="UP000254603">
    <property type="component" value="Unassembled WGS sequence"/>
</dbReference>
<evidence type="ECO:0000313" key="1">
    <source>
        <dbReference type="EMBL" id="QPT40012.1"/>
    </source>
</evidence>
<proteinExistence type="predicted"/>
<dbReference type="Proteomes" id="UP000594903">
    <property type="component" value="Chromosome"/>
</dbReference>
<keyword evidence="4" id="KW-1185">Reference proteome</keyword>
<dbReference type="Gene3D" id="1.25.10.90">
    <property type="match status" value="1"/>
</dbReference>
<dbReference type="RefSeq" id="WP_018574761.1">
    <property type="nucleotide sequence ID" value="NZ_CP065725.1"/>
</dbReference>
<evidence type="ECO:0000313" key="3">
    <source>
        <dbReference type="Proteomes" id="UP000254603"/>
    </source>
</evidence>
<evidence type="ECO:0000313" key="2">
    <source>
        <dbReference type="EMBL" id="SUA58314.1"/>
    </source>
</evidence>
<dbReference type="PANTHER" id="PTHR34070:SF1">
    <property type="entry name" value="DNA ALKYLATION REPAIR PROTEIN"/>
    <property type="match status" value="1"/>
</dbReference>
<gene>
    <name evidence="1" type="ORF">I6G29_13060</name>
    <name evidence="2" type="ORF">NCTC11997_02682</name>
</gene>
<evidence type="ECO:0000313" key="4">
    <source>
        <dbReference type="Proteomes" id="UP000594903"/>
    </source>
</evidence>
<reference evidence="1 4" key="2">
    <citation type="submission" date="2020-12" db="EMBL/GenBank/DDBJ databases">
        <title>FDA dAtabase for Regulatory Grade micrObial Sequences (FDA-ARGOS): Supporting development and validation of Infectious Disease Dx tests.</title>
        <authorList>
            <person name="Sproer C."/>
            <person name="Gronow S."/>
            <person name="Severitt S."/>
            <person name="Schroder I."/>
            <person name="Tallon L."/>
            <person name="Sadzewicz L."/>
            <person name="Zhao X."/>
            <person name="Boylan J."/>
            <person name="Ott S."/>
            <person name="Bowen H."/>
            <person name="Vavikolanu K."/>
            <person name="Mehta A."/>
            <person name="Aluvathingal J."/>
            <person name="Nadendla S."/>
            <person name="Lowell S."/>
            <person name="Myers T."/>
            <person name="Yan Y."/>
            <person name="Sichtig H."/>
        </authorList>
    </citation>
    <scope>NUCLEOTIDE SEQUENCE [LARGE SCALE GENOMIC DNA]</scope>
    <source>
        <strain evidence="1 4">FDAARGOS_872</strain>
    </source>
</reference>
<dbReference type="InterPro" id="IPR016024">
    <property type="entry name" value="ARM-type_fold"/>
</dbReference>
<reference evidence="2 3" key="1">
    <citation type="submission" date="2018-06" db="EMBL/GenBank/DDBJ databases">
        <authorList>
            <consortium name="Pathogen Informatics"/>
            <person name="Doyle S."/>
        </authorList>
    </citation>
    <scope>NUCLEOTIDE SEQUENCE [LARGE SCALE GENOMIC DNA]</scope>
    <source>
        <strain evidence="2 3">NCTC11997</strain>
    </source>
</reference>
<dbReference type="InterPro" id="IPR014825">
    <property type="entry name" value="DNA_alkylation"/>
</dbReference>
<protein>
    <submittedName>
        <fullName evidence="2">DNA alkylation repair enzyme</fullName>
    </submittedName>
    <submittedName>
        <fullName evidence="1">DNA alkylation repair protein</fullName>
    </submittedName>
</protein>
<dbReference type="SUPFAM" id="SSF48371">
    <property type="entry name" value="ARM repeat"/>
    <property type="match status" value="1"/>
</dbReference>
<dbReference type="CDD" id="cd06561">
    <property type="entry name" value="AlkD_like"/>
    <property type="match status" value="1"/>
</dbReference>
<dbReference type="Pfam" id="PF08713">
    <property type="entry name" value="DNA_alkylation"/>
    <property type="match status" value="1"/>
</dbReference>
<dbReference type="EMBL" id="UGSB01000001">
    <property type="protein sequence ID" value="SUA58314.1"/>
    <property type="molecule type" value="Genomic_DNA"/>
</dbReference>
<dbReference type="AlphaFoldDB" id="A0A378XII4"/>
<name>A0A378XII4_9BURK</name>
<dbReference type="STRING" id="1122619.GCA_000373745_01591"/>
<dbReference type="PANTHER" id="PTHR34070">
    <property type="entry name" value="ARMADILLO-TYPE FOLD"/>
    <property type="match status" value="1"/>
</dbReference>
<sequence length="225" mass="26660">MLTITSRLFELQDKGYAKFQSGLIPTLPKEVFIGVRVPELRRFAEHYATERESSLFLKSLPHQYYDENMLHAILISEQKSYEDCLEAVENFLPYIDNWAVCDILSPKVFKKNRHQLIDKIYFYSKSAHVYSCRFAIVMLMSHYLDDAFKAEYLEIPAAIRSDEYYVNMALAWFYATALAKQWAETIPYLQELRLTPWVHNKTIQKARESFRITQEQKSYLLTLKR</sequence>
<dbReference type="EMBL" id="CP065725">
    <property type="protein sequence ID" value="QPT40012.1"/>
    <property type="molecule type" value="Genomic_DNA"/>
</dbReference>